<dbReference type="AlphaFoldDB" id="A0A7I8KMV9"/>
<dbReference type="InterPro" id="IPR051863">
    <property type="entry name" value="HIPP"/>
</dbReference>
<keyword evidence="1" id="KW-0488">Methylation</keyword>
<dbReference type="CDD" id="cd00371">
    <property type="entry name" value="HMA"/>
    <property type="match status" value="1"/>
</dbReference>
<dbReference type="PANTHER" id="PTHR45811:SF33">
    <property type="entry name" value="HEAVY METAL-ASSOCIATED ISOPRENYLATED PLANT PROTEIN 2-RELATED"/>
    <property type="match status" value="1"/>
</dbReference>
<gene>
    <name evidence="7" type="ORF">SI8410_06009287</name>
    <name evidence="8" type="ORF">SI8410_06009289</name>
    <name evidence="9" type="ORF">SI8410_06009291</name>
</gene>
<dbReference type="EMBL" id="LR746269">
    <property type="protein sequence ID" value="CAA7398626.1"/>
    <property type="molecule type" value="Genomic_DNA"/>
</dbReference>
<dbReference type="SUPFAM" id="SSF55008">
    <property type="entry name" value="HMA, heavy metal-associated domain"/>
    <property type="match status" value="1"/>
</dbReference>
<name>A0A7I8KMV9_SPIIN</name>
<evidence type="ECO:0000313" key="9">
    <source>
        <dbReference type="EMBL" id="CAA7398626.1"/>
    </source>
</evidence>
<feature type="domain" description="HMA" evidence="6">
    <location>
        <begin position="8"/>
        <end position="75"/>
    </location>
</feature>
<evidence type="ECO:0000313" key="7">
    <source>
        <dbReference type="EMBL" id="CAA7398622.1"/>
    </source>
</evidence>
<dbReference type="GO" id="GO:0046872">
    <property type="term" value="F:metal ion binding"/>
    <property type="evidence" value="ECO:0007669"/>
    <property type="project" value="UniProtKB-KW"/>
</dbReference>
<keyword evidence="10" id="KW-1185">Reference proteome</keyword>
<protein>
    <recommendedName>
        <fullName evidence="6">HMA domain-containing protein</fullName>
    </recommendedName>
</protein>
<dbReference type="Proteomes" id="UP000663760">
    <property type="component" value="Chromosome 6"/>
</dbReference>
<dbReference type="OrthoDB" id="691258at2759"/>
<dbReference type="PANTHER" id="PTHR45811">
    <property type="entry name" value="COPPER TRANSPORT PROTEIN FAMILY-RELATED"/>
    <property type="match status" value="1"/>
</dbReference>
<dbReference type="Gene3D" id="3.30.70.100">
    <property type="match status" value="1"/>
</dbReference>
<organism evidence="9 10">
    <name type="scientific">Spirodela intermedia</name>
    <name type="common">Intermediate duckweed</name>
    <dbReference type="NCBI Taxonomy" id="51605"/>
    <lineage>
        <taxon>Eukaryota</taxon>
        <taxon>Viridiplantae</taxon>
        <taxon>Streptophyta</taxon>
        <taxon>Embryophyta</taxon>
        <taxon>Tracheophyta</taxon>
        <taxon>Spermatophyta</taxon>
        <taxon>Magnoliopsida</taxon>
        <taxon>Liliopsida</taxon>
        <taxon>Araceae</taxon>
        <taxon>Lemnoideae</taxon>
        <taxon>Spirodela</taxon>
    </lineage>
</organism>
<reference evidence="9" key="1">
    <citation type="submission" date="2020-02" db="EMBL/GenBank/DDBJ databases">
        <authorList>
            <person name="Scholz U."/>
            <person name="Mascher M."/>
            <person name="Fiebig A."/>
        </authorList>
    </citation>
    <scope>NUCLEOTIDE SEQUENCE</scope>
</reference>
<evidence type="ECO:0000313" key="8">
    <source>
        <dbReference type="EMBL" id="CAA7398624.1"/>
    </source>
</evidence>
<dbReference type="InterPro" id="IPR036163">
    <property type="entry name" value="HMA_dom_sf"/>
</dbReference>
<dbReference type="EMBL" id="LR746269">
    <property type="protein sequence ID" value="CAA7398622.1"/>
    <property type="molecule type" value="Genomic_DNA"/>
</dbReference>
<sequence>MSTSSRRHKKMVFKISIYCGKCKTAILKAIAKLEGIDEIKLDVEKGTVTVVGEVDPVCVAHQLRKVRRPALIDSVESHKKEESKPKPEDLEPCCERCRGDALIFMEYAPGCTIV</sequence>
<dbReference type="Pfam" id="PF00403">
    <property type="entry name" value="HMA"/>
    <property type="match status" value="1"/>
</dbReference>
<keyword evidence="4" id="KW-0636">Prenylation</keyword>
<keyword evidence="3" id="KW-0449">Lipoprotein</keyword>
<evidence type="ECO:0000313" key="10">
    <source>
        <dbReference type="Proteomes" id="UP000663760"/>
    </source>
</evidence>
<evidence type="ECO:0000256" key="2">
    <source>
        <dbReference type="ARBA" id="ARBA00022723"/>
    </source>
</evidence>
<evidence type="ECO:0000256" key="3">
    <source>
        <dbReference type="ARBA" id="ARBA00023288"/>
    </source>
</evidence>
<keyword evidence="2" id="KW-0479">Metal-binding</keyword>
<dbReference type="EMBL" id="LR746269">
    <property type="protein sequence ID" value="CAA7398624.1"/>
    <property type="molecule type" value="Genomic_DNA"/>
</dbReference>
<evidence type="ECO:0000256" key="1">
    <source>
        <dbReference type="ARBA" id="ARBA00022481"/>
    </source>
</evidence>
<accession>A0A7I8KMV9</accession>
<evidence type="ECO:0000259" key="6">
    <source>
        <dbReference type="PROSITE" id="PS50846"/>
    </source>
</evidence>
<comment type="similarity">
    <text evidence="5">Belongs to the HIPP family.</text>
</comment>
<dbReference type="PROSITE" id="PS50846">
    <property type="entry name" value="HMA_2"/>
    <property type="match status" value="1"/>
</dbReference>
<evidence type="ECO:0000256" key="5">
    <source>
        <dbReference type="ARBA" id="ARBA00024045"/>
    </source>
</evidence>
<evidence type="ECO:0000256" key="4">
    <source>
        <dbReference type="ARBA" id="ARBA00023289"/>
    </source>
</evidence>
<dbReference type="InterPro" id="IPR006121">
    <property type="entry name" value="HMA_dom"/>
</dbReference>
<proteinExistence type="inferred from homology"/>